<evidence type="ECO:0000259" key="1">
    <source>
        <dbReference type="PROSITE" id="PS50878"/>
    </source>
</evidence>
<gene>
    <name evidence="2" type="ORF">HPB52_010742</name>
</gene>
<dbReference type="VEuPathDB" id="VectorBase:RSAN_039514"/>
<dbReference type="InterPro" id="IPR000477">
    <property type="entry name" value="RT_dom"/>
</dbReference>
<sequence>MYGFRQHLGTQDVLIQLQELVVKKTTRKAPQGILALDLKGAFDNVSYASVLRNLNKTRCGRKTFAYTTDFLTRRTATIRIGEEKSEPVELGDRGTPQGFL</sequence>
<feature type="domain" description="Reverse transcriptase" evidence="1">
    <location>
        <begin position="1"/>
        <end position="100"/>
    </location>
</feature>
<reference evidence="2" key="1">
    <citation type="journal article" date="2020" name="Cell">
        <title>Large-Scale Comparative Analyses of Tick Genomes Elucidate Their Genetic Diversity and Vector Capacities.</title>
        <authorList>
            <consortium name="Tick Genome and Microbiome Consortium (TIGMIC)"/>
            <person name="Jia N."/>
            <person name="Wang J."/>
            <person name="Shi W."/>
            <person name="Du L."/>
            <person name="Sun Y."/>
            <person name="Zhan W."/>
            <person name="Jiang J.F."/>
            <person name="Wang Q."/>
            <person name="Zhang B."/>
            <person name="Ji P."/>
            <person name="Bell-Sakyi L."/>
            <person name="Cui X.M."/>
            <person name="Yuan T.T."/>
            <person name="Jiang B.G."/>
            <person name="Yang W.F."/>
            <person name="Lam T.T."/>
            <person name="Chang Q.C."/>
            <person name="Ding S.J."/>
            <person name="Wang X.J."/>
            <person name="Zhu J.G."/>
            <person name="Ruan X.D."/>
            <person name="Zhao L."/>
            <person name="Wei J.T."/>
            <person name="Ye R.Z."/>
            <person name="Que T.C."/>
            <person name="Du C.H."/>
            <person name="Zhou Y.H."/>
            <person name="Cheng J.X."/>
            <person name="Dai P.F."/>
            <person name="Guo W.B."/>
            <person name="Han X.H."/>
            <person name="Huang E.J."/>
            <person name="Li L.F."/>
            <person name="Wei W."/>
            <person name="Gao Y.C."/>
            <person name="Liu J.Z."/>
            <person name="Shao H.Z."/>
            <person name="Wang X."/>
            <person name="Wang C.C."/>
            <person name="Yang T.C."/>
            <person name="Huo Q.B."/>
            <person name="Li W."/>
            <person name="Chen H.Y."/>
            <person name="Chen S.E."/>
            <person name="Zhou L.G."/>
            <person name="Ni X.B."/>
            <person name="Tian J.H."/>
            <person name="Sheng Y."/>
            <person name="Liu T."/>
            <person name="Pan Y.S."/>
            <person name="Xia L.Y."/>
            <person name="Li J."/>
            <person name="Zhao F."/>
            <person name="Cao W.C."/>
        </authorList>
    </citation>
    <scope>NUCLEOTIDE SEQUENCE</scope>
    <source>
        <strain evidence="2">Rsan-2018</strain>
    </source>
</reference>
<name>A0A9D4PB65_RHISA</name>
<evidence type="ECO:0000313" key="2">
    <source>
        <dbReference type="EMBL" id="KAH7935630.1"/>
    </source>
</evidence>
<dbReference type="Proteomes" id="UP000821837">
    <property type="component" value="Unassembled WGS sequence"/>
</dbReference>
<reference evidence="2" key="2">
    <citation type="submission" date="2021-09" db="EMBL/GenBank/DDBJ databases">
        <authorList>
            <person name="Jia N."/>
            <person name="Wang J."/>
            <person name="Shi W."/>
            <person name="Du L."/>
            <person name="Sun Y."/>
            <person name="Zhan W."/>
            <person name="Jiang J."/>
            <person name="Wang Q."/>
            <person name="Zhang B."/>
            <person name="Ji P."/>
            <person name="Sakyi L.B."/>
            <person name="Cui X."/>
            <person name="Yuan T."/>
            <person name="Jiang B."/>
            <person name="Yang W."/>
            <person name="Lam T.T.-Y."/>
            <person name="Chang Q."/>
            <person name="Ding S."/>
            <person name="Wang X."/>
            <person name="Zhu J."/>
            <person name="Ruan X."/>
            <person name="Zhao L."/>
            <person name="Wei J."/>
            <person name="Que T."/>
            <person name="Du C."/>
            <person name="Cheng J."/>
            <person name="Dai P."/>
            <person name="Han X."/>
            <person name="Huang E."/>
            <person name="Gao Y."/>
            <person name="Liu J."/>
            <person name="Shao H."/>
            <person name="Ye R."/>
            <person name="Li L."/>
            <person name="Wei W."/>
            <person name="Wang X."/>
            <person name="Wang C."/>
            <person name="Huo Q."/>
            <person name="Li W."/>
            <person name="Guo W."/>
            <person name="Chen H."/>
            <person name="Chen S."/>
            <person name="Zhou L."/>
            <person name="Zhou L."/>
            <person name="Ni X."/>
            <person name="Tian J."/>
            <person name="Zhou Y."/>
            <person name="Sheng Y."/>
            <person name="Liu T."/>
            <person name="Pan Y."/>
            <person name="Xia L."/>
            <person name="Li J."/>
            <person name="Zhao F."/>
            <person name="Cao W."/>
        </authorList>
    </citation>
    <scope>NUCLEOTIDE SEQUENCE</scope>
    <source>
        <strain evidence="2">Rsan-2018</strain>
        <tissue evidence="2">Larvae</tissue>
    </source>
</reference>
<accession>A0A9D4PB65</accession>
<protein>
    <recommendedName>
        <fullName evidence="1">Reverse transcriptase domain-containing protein</fullName>
    </recommendedName>
</protein>
<dbReference type="AlphaFoldDB" id="A0A9D4PB65"/>
<proteinExistence type="predicted"/>
<dbReference type="PROSITE" id="PS50878">
    <property type="entry name" value="RT_POL"/>
    <property type="match status" value="1"/>
</dbReference>
<dbReference type="EMBL" id="JABSTV010001255">
    <property type="protein sequence ID" value="KAH7935630.1"/>
    <property type="molecule type" value="Genomic_DNA"/>
</dbReference>
<keyword evidence="3" id="KW-1185">Reference proteome</keyword>
<comment type="caution">
    <text evidence="2">The sequence shown here is derived from an EMBL/GenBank/DDBJ whole genome shotgun (WGS) entry which is preliminary data.</text>
</comment>
<evidence type="ECO:0000313" key="3">
    <source>
        <dbReference type="Proteomes" id="UP000821837"/>
    </source>
</evidence>
<organism evidence="2 3">
    <name type="scientific">Rhipicephalus sanguineus</name>
    <name type="common">Brown dog tick</name>
    <name type="synonym">Ixodes sanguineus</name>
    <dbReference type="NCBI Taxonomy" id="34632"/>
    <lineage>
        <taxon>Eukaryota</taxon>
        <taxon>Metazoa</taxon>
        <taxon>Ecdysozoa</taxon>
        <taxon>Arthropoda</taxon>
        <taxon>Chelicerata</taxon>
        <taxon>Arachnida</taxon>
        <taxon>Acari</taxon>
        <taxon>Parasitiformes</taxon>
        <taxon>Ixodida</taxon>
        <taxon>Ixodoidea</taxon>
        <taxon>Ixodidae</taxon>
        <taxon>Rhipicephalinae</taxon>
        <taxon>Rhipicephalus</taxon>
        <taxon>Rhipicephalus</taxon>
    </lineage>
</organism>